<organism evidence="3 4">
    <name type="scientific">Clostridium innocuum</name>
    <dbReference type="NCBI Taxonomy" id="1522"/>
    <lineage>
        <taxon>Bacteria</taxon>
        <taxon>Bacillati</taxon>
        <taxon>Bacillota</taxon>
        <taxon>Clostridia</taxon>
        <taxon>Eubacteriales</taxon>
        <taxon>Clostridiaceae</taxon>
        <taxon>Clostridium</taxon>
    </lineage>
</organism>
<dbReference type="PANTHER" id="PTHR45138">
    <property type="entry name" value="REGULATORY COMPONENTS OF SENSORY TRANSDUCTION SYSTEM"/>
    <property type="match status" value="1"/>
</dbReference>
<dbReference type="InterPro" id="IPR029787">
    <property type="entry name" value="Nucleotide_cyclase"/>
</dbReference>
<dbReference type="EMBL" id="JQIF01000142">
    <property type="protein sequence ID" value="KGJ51144.1"/>
    <property type="molecule type" value="Genomic_DNA"/>
</dbReference>
<evidence type="ECO:0000313" key="3">
    <source>
        <dbReference type="EMBL" id="KGJ51144.1"/>
    </source>
</evidence>
<dbReference type="Pfam" id="PF13474">
    <property type="entry name" value="SnoaL_3"/>
    <property type="match status" value="1"/>
</dbReference>
<dbReference type="InterPro" id="IPR043128">
    <property type="entry name" value="Rev_trsase/Diguanyl_cyclase"/>
</dbReference>
<dbReference type="InterPro" id="IPR037401">
    <property type="entry name" value="SnoaL-like"/>
</dbReference>
<gene>
    <name evidence="3" type="ORF">CIAN88_22240</name>
</gene>
<reference evidence="3 4" key="1">
    <citation type="submission" date="2014-08" db="EMBL/GenBank/DDBJ databases">
        <title>Clostridium innocuum, an unnegligible vancomycin-resistant pathogen causing extra-intestinal infections.</title>
        <authorList>
            <person name="Feng Y."/>
            <person name="Chiu C.-H."/>
        </authorList>
    </citation>
    <scope>NUCLEOTIDE SEQUENCE [LARGE SCALE GENOMIC DNA]</scope>
    <source>
        <strain evidence="3 4">AN88</strain>
    </source>
</reference>
<dbReference type="PANTHER" id="PTHR45138:SF9">
    <property type="entry name" value="DIGUANYLATE CYCLASE DGCM-RELATED"/>
    <property type="match status" value="1"/>
</dbReference>
<dbReference type="RefSeq" id="WP_044908351.1">
    <property type="nucleotide sequence ID" value="NZ_JQIF01000142.1"/>
</dbReference>
<feature type="coiled-coil region" evidence="1">
    <location>
        <begin position="141"/>
        <end position="168"/>
    </location>
</feature>
<dbReference type="SMART" id="SM00267">
    <property type="entry name" value="GGDEF"/>
    <property type="match status" value="1"/>
</dbReference>
<dbReference type="Proteomes" id="UP000030008">
    <property type="component" value="Unassembled WGS sequence"/>
</dbReference>
<evidence type="ECO:0000259" key="2">
    <source>
        <dbReference type="PROSITE" id="PS50887"/>
    </source>
</evidence>
<dbReference type="SUPFAM" id="SSF55073">
    <property type="entry name" value="Nucleotide cyclase"/>
    <property type="match status" value="1"/>
</dbReference>
<dbReference type="PROSITE" id="PS50887">
    <property type="entry name" value="GGDEF"/>
    <property type="match status" value="1"/>
</dbReference>
<name>A0A099HZE5_CLOIN</name>
<evidence type="ECO:0000256" key="1">
    <source>
        <dbReference type="SAM" id="Coils"/>
    </source>
</evidence>
<keyword evidence="1" id="KW-0175">Coiled coil</keyword>
<dbReference type="AlphaFoldDB" id="A0A099HZE5"/>
<dbReference type="GO" id="GO:0052621">
    <property type="term" value="F:diguanylate cyclase activity"/>
    <property type="evidence" value="ECO:0007669"/>
    <property type="project" value="TreeGrafter"/>
</dbReference>
<sequence>MKNAADAKQFCHHLWHQYLEERSYEIPGGYFSPQISVIGTGKHEVSHSLQEFAVLLEREEKQWNGTFVIEQEAYQARQLSDNVYMVYGELDVNEDARDRINYELHFRFTIILQYTPSGWELLHVHQSVPDINQCSDEFFPKRLIEQSNEQLREKIAQKTRELQESNKAVLYYSHHDYLTKLTNRYYCEKQIEEQLRNGKQGTILMMDVDHFKFYNDTYGHPVGDRILITLAQALRKTFSKDIVSRIGGDEFLVYCPRHLDNCMLEHILAQFREHWEDEQRQFPFTQRITLSIGVTYFPEHGSTYQELFQKVDTSMYNSKKGMHSYRIYADEE</sequence>
<dbReference type="NCBIfam" id="TIGR00254">
    <property type="entry name" value="GGDEF"/>
    <property type="match status" value="1"/>
</dbReference>
<dbReference type="InterPro" id="IPR050469">
    <property type="entry name" value="Diguanylate_Cyclase"/>
</dbReference>
<dbReference type="CDD" id="cd01949">
    <property type="entry name" value="GGDEF"/>
    <property type="match status" value="1"/>
</dbReference>
<protein>
    <submittedName>
        <fullName evidence="3">Diguanylate cyclase</fullName>
    </submittedName>
</protein>
<feature type="domain" description="GGDEF" evidence="2">
    <location>
        <begin position="199"/>
        <end position="330"/>
    </location>
</feature>
<dbReference type="Pfam" id="PF00990">
    <property type="entry name" value="GGDEF"/>
    <property type="match status" value="1"/>
</dbReference>
<dbReference type="SUPFAM" id="SSF54427">
    <property type="entry name" value="NTF2-like"/>
    <property type="match status" value="1"/>
</dbReference>
<proteinExistence type="predicted"/>
<comment type="caution">
    <text evidence="3">The sequence shown here is derived from an EMBL/GenBank/DDBJ whole genome shotgun (WGS) entry which is preliminary data.</text>
</comment>
<accession>A0A099HZE5</accession>
<dbReference type="InterPro" id="IPR000160">
    <property type="entry name" value="GGDEF_dom"/>
</dbReference>
<evidence type="ECO:0000313" key="4">
    <source>
        <dbReference type="Proteomes" id="UP000030008"/>
    </source>
</evidence>
<dbReference type="Gene3D" id="3.30.70.270">
    <property type="match status" value="1"/>
</dbReference>
<dbReference type="InterPro" id="IPR032710">
    <property type="entry name" value="NTF2-like_dom_sf"/>
</dbReference>